<dbReference type="Pfam" id="PF02348">
    <property type="entry name" value="CTP_transf_3"/>
    <property type="match status" value="1"/>
</dbReference>
<evidence type="ECO:0000313" key="1">
    <source>
        <dbReference type="EMBL" id="OUR98849.1"/>
    </source>
</evidence>
<keyword evidence="1" id="KW-0548">Nucleotidyltransferase</keyword>
<organism evidence="1 2">
    <name type="scientific">Halobacteriovorax marinus</name>
    <dbReference type="NCBI Taxonomy" id="97084"/>
    <lineage>
        <taxon>Bacteria</taxon>
        <taxon>Pseudomonadati</taxon>
        <taxon>Bdellovibrionota</taxon>
        <taxon>Bacteriovoracia</taxon>
        <taxon>Bacteriovoracales</taxon>
        <taxon>Halobacteriovoraceae</taxon>
        <taxon>Halobacteriovorax</taxon>
    </lineage>
</organism>
<reference evidence="2" key="1">
    <citation type="journal article" date="2017" name="Proc. Natl. Acad. Sci. U.S.A.">
        <title>Simulation of Deepwater Horizon oil plume reveals substrate specialization within a complex community of hydrocarbon-degraders.</title>
        <authorList>
            <person name="Hu P."/>
            <person name="Dubinsky E.A."/>
            <person name="Probst A.J."/>
            <person name="Wang J."/>
            <person name="Sieber C.M.K."/>
            <person name="Tom L.M."/>
            <person name="Gardinali P."/>
            <person name="Banfield J.F."/>
            <person name="Atlas R.M."/>
            <person name="Andersen G.L."/>
        </authorList>
    </citation>
    <scope>NUCLEOTIDE SEQUENCE [LARGE SCALE GENOMIC DNA]</scope>
</reference>
<dbReference type="PANTHER" id="PTHR21485">
    <property type="entry name" value="HAD SUPERFAMILY MEMBERS CMAS AND KDSC"/>
    <property type="match status" value="1"/>
</dbReference>
<dbReference type="InterPro" id="IPR003329">
    <property type="entry name" value="Cytidylyl_trans"/>
</dbReference>
<sequence length="227" mass="25778">MRVALIPARGGSKRIPKKNIVPFAGKPMISHAIELVQSTKLFDRIIVSTDNEEIAALARQYGAETPFMRPEKESDDFATMTDVLLHFTEWLDKEKLAVNEILCVFPATPLLQKEDIITGLNRMKELKASGAFTVCPFPSKIQRALKINNEGSLSFINSEFEFTRTQDLEESFFDAGQFYWINKNDFQKEKKLVMAKSAPVIIEQLRAIDIDTPEDLLVAETLYKAFK</sequence>
<dbReference type="Proteomes" id="UP000196531">
    <property type="component" value="Unassembled WGS sequence"/>
</dbReference>
<dbReference type="SUPFAM" id="SSF53448">
    <property type="entry name" value="Nucleotide-diphospho-sugar transferases"/>
    <property type="match status" value="1"/>
</dbReference>
<dbReference type="InterPro" id="IPR050793">
    <property type="entry name" value="CMP-NeuNAc_synthase"/>
</dbReference>
<gene>
    <name evidence="1" type="ORF">A9Q84_05395</name>
</gene>
<dbReference type="GO" id="GO:0008781">
    <property type="term" value="F:N-acylneuraminate cytidylyltransferase activity"/>
    <property type="evidence" value="ECO:0007669"/>
    <property type="project" value="TreeGrafter"/>
</dbReference>
<keyword evidence="1" id="KW-0808">Transferase</keyword>
<accession>A0A1Y5FAZ6</accession>
<dbReference type="AlphaFoldDB" id="A0A1Y5FAZ6"/>
<comment type="caution">
    <text evidence="1">The sequence shown here is derived from an EMBL/GenBank/DDBJ whole genome shotgun (WGS) entry which is preliminary data.</text>
</comment>
<evidence type="ECO:0000313" key="2">
    <source>
        <dbReference type="Proteomes" id="UP000196531"/>
    </source>
</evidence>
<protein>
    <submittedName>
        <fullName evidence="1">Pseudaminic acid cytidylyltransferase</fullName>
    </submittedName>
</protein>
<dbReference type="EMBL" id="MAAO01000004">
    <property type="protein sequence ID" value="OUR98849.1"/>
    <property type="molecule type" value="Genomic_DNA"/>
</dbReference>
<dbReference type="InterPro" id="IPR020039">
    <property type="entry name" value="PseF"/>
</dbReference>
<dbReference type="Gene3D" id="3.90.550.10">
    <property type="entry name" value="Spore Coat Polysaccharide Biosynthesis Protein SpsA, Chain A"/>
    <property type="match status" value="1"/>
</dbReference>
<dbReference type="NCBIfam" id="TIGR03584">
    <property type="entry name" value="PseF"/>
    <property type="match status" value="1"/>
</dbReference>
<name>A0A1Y5FAZ6_9BACT</name>
<dbReference type="CDD" id="cd02513">
    <property type="entry name" value="CMP-NeuAc_Synthase"/>
    <property type="match status" value="1"/>
</dbReference>
<dbReference type="PANTHER" id="PTHR21485:SF6">
    <property type="entry name" value="N-ACYLNEURAMINATE CYTIDYLYLTRANSFERASE-RELATED"/>
    <property type="match status" value="1"/>
</dbReference>
<dbReference type="InterPro" id="IPR029044">
    <property type="entry name" value="Nucleotide-diphossugar_trans"/>
</dbReference>
<proteinExistence type="predicted"/>